<dbReference type="Gene3D" id="3.30.980.10">
    <property type="entry name" value="Threonyl-trna Synthetase, Chain A, domain 2"/>
    <property type="match status" value="1"/>
</dbReference>
<comment type="similarity">
    <text evidence="1 13">Belongs to the class-II aminoacyl-tRNA synthetase family.</text>
</comment>
<dbReference type="InterPro" id="IPR018163">
    <property type="entry name" value="Thr/Ala-tRNA-synth_IIc_edit"/>
</dbReference>
<dbReference type="CDD" id="cd00860">
    <property type="entry name" value="ThrRS_anticodon"/>
    <property type="match status" value="1"/>
</dbReference>
<evidence type="ECO:0000313" key="17">
    <source>
        <dbReference type="EMBL" id="OGZ67334.1"/>
    </source>
</evidence>
<dbReference type="SMART" id="SM00863">
    <property type="entry name" value="tRNA_SAD"/>
    <property type="match status" value="1"/>
</dbReference>
<dbReference type="Gene3D" id="3.30.930.10">
    <property type="entry name" value="Bira Bifunctional Protein, Domain 2"/>
    <property type="match status" value="1"/>
</dbReference>
<evidence type="ECO:0000259" key="16">
    <source>
        <dbReference type="PROSITE" id="PS50862"/>
    </source>
</evidence>
<dbReference type="GO" id="GO:0004829">
    <property type="term" value="F:threonine-tRNA ligase activity"/>
    <property type="evidence" value="ECO:0007669"/>
    <property type="project" value="UniProtKB-UniRule"/>
</dbReference>
<comment type="subcellular location">
    <subcellularLocation>
        <location evidence="13">Cytoplasm</location>
    </subcellularLocation>
</comment>
<keyword evidence="11 13" id="KW-0030">Aminoacyl-tRNA synthetase</keyword>
<comment type="caution">
    <text evidence="13">Lacks conserved residue(s) required for the propagation of feature annotation.</text>
</comment>
<keyword evidence="9 13" id="KW-0694">RNA-binding</keyword>
<evidence type="ECO:0000256" key="2">
    <source>
        <dbReference type="ARBA" id="ARBA00022490"/>
    </source>
</evidence>
<evidence type="ECO:0000256" key="6">
    <source>
        <dbReference type="ARBA" id="ARBA00022741"/>
    </source>
</evidence>
<dbReference type="Pfam" id="PF07973">
    <property type="entry name" value="tRNA_SAD"/>
    <property type="match status" value="1"/>
</dbReference>
<dbReference type="STRING" id="1802205.A3C58_02495"/>
<evidence type="ECO:0000256" key="4">
    <source>
        <dbReference type="ARBA" id="ARBA00022598"/>
    </source>
</evidence>
<evidence type="ECO:0000256" key="7">
    <source>
        <dbReference type="ARBA" id="ARBA00022833"/>
    </source>
</evidence>
<dbReference type="FunFam" id="3.30.980.10:FF:000005">
    <property type="entry name" value="Threonyl-tRNA synthetase, mitochondrial"/>
    <property type="match status" value="1"/>
</dbReference>
<dbReference type="FunFam" id="3.40.50.800:FF:000001">
    <property type="entry name" value="Threonine--tRNA ligase"/>
    <property type="match status" value="1"/>
</dbReference>
<proteinExistence type="inferred from homology"/>
<keyword evidence="2 13" id="KW-0963">Cytoplasm</keyword>
<dbReference type="PRINTS" id="PR01047">
    <property type="entry name" value="TRNASYNTHTHR"/>
</dbReference>
<evidence type="ECO:0000256" key="10">
    <source>
        <dbReference type="ARBA" id="ARBA00022917"/>
    </source>
</evidence>
<dbReference type="InterPro" id="IPR033728">
    <property type="entry name" value="ThrRS_core"/>
</dbReference>
<dbReference type="Pfam" id="PF00587">
    <property type="entry name" value="tRNA-synt_2b"/>
    <property type="match status" value="1"/>
</dbReference>
<dbReference type="SUPFAM" id="SSF55186">
    <property type="entry name" value="ThrRS/AlaRS common domain"/>
    <property type="match status" value="1"/>
</dbReference>
<feature type="binding site" evidence="13">
    <location>
        <position position="344"/>
    </location>
    <ligand>
        <name>Zn(2+)</name>
        <dbReference type="ChEBI" id="CHEBI:29105"/>
        <note>catalytic</note>
    </ligand>
</feature>
<dbReference type="Gene3D" id="3.40.50.800">
    <property type="entry name" value="Anticodon-binding domain"/>
    <property type="match status" value="1"/>
</dbReference>
<dbReference type="Proteomes" id="UP000178380">
    <property type="component" value="Unassembled WGS sequence"/>
</dbReference>
<feature type="region of interest" description="Disordered" evidence="15">
    <location>
        <begin position="49"/>
        <end position="68"/>
    </location>
</feature>
<comment type="caution">
    <text evidence="17">The sequence shown here is derived from an EMBL/GenBank/DDBJ whole genome shotgun (WGS) entry which is preliminary data.</text>
</comment>
<feature type="domain" description="Aminoacyl-transfer RNA synthetases class-II family profile" evidence="16">
    <location>
        <begin position="188"/>
        <end position="497"/>
    </location>
</feature>
<dbReference type="SUPFAM" id="SSF55681">
    <property type="entry name" value="Class II aaRS and biotin synthetases"/>
    <property type="match status" value="1"/>
</dbReference>
<dbReference type="CDD" id="cd00771">
    <property type="entry name" value="ThrRS_core"/>
    <property type="match status" value="1"/>
</dbReference>
<dbReference type="GO" id="GO:0006435">
    <property type="term" value="P:threonyl-tRNA aminoacylation"/>
    <property type="evidence" value="ECO:0007669"/>
    <property type="project" value="UniProtKB-UniRule"/>
</dbReference>
<keyword evidence="6 13" id="KW-0547">Nucleotide-binding</keyword>
<protein>
    <recommendedName>
        <fullName evidence="13">Threonine--tRNA ligase</fullName>
        <ecNumber evidence="13">6.1.1.3</ecNumber>
    </recommendedName>
    <alternativeName>
        <fullName evidence="13">Threonyl-tRNA synthetase</fullName>
        <shortName evidence="13">ThrRS</shortName>
    </alternativeName>
</protein>
<comment type="catalytic activity">
    <reaction evidence="12 13">
        <text>tRNA(Thr) + L-threonine + ATP = L-threonyl-tRNA(Thr) + AMP + diphosphate + H(+)</text>
        <dbReference type="Rhea" id="RHEA:24624"/>
        <dbReference type="Rhea" id="RHEA-COMP:9670"/>
        <dbReference type="Rhea" id="RHEA-COMP:9704"/>
        <dbReference type="ChEBI" id="CHEBI:15378"/>
        <dbReference type="ChEBI" id="CHEBI:30616"/>
        <dbReference type="ChEBI" id="CHEBI:33019"/>
        <dbReference type="ChEBI" id="CHEBI:57926"/>
        <dbReference type="ChEBI" id="CHEBI:78442"/>
        <dbReference type="ChEBI" id="CHEBI:78534"/>
        <dbReference type="ChEBI" id="CHEBI:456215"/>
        <dbReference type="EC" id="6.1.1.3"/>
    </reaction>
</comment>
<dbReference type="NCBIfam" id="TIGR00418">
    <property type="entry name" value="thrS"/>
    <property type="match status" value="1"/>
</dbReference>
<dbReference type="InterPro" id="IPR036621">
    <property type="entry name" value="Anticodon-bd_dom_sf"/>
</dbReference>
<feature type="coiled-coil region" evidence="14">
    <location>
        <begin position="515"/>
        <end position="551"/>
    </location>
</feature>
<comment type="cofactor">
    <cofactor evidence="13">
        <name>Zn(2+)</name>
        <dbReference type="ChEBI" id="CHEBI:29105"/>
    </cofactor>
    <text evidence="13">Binds 1 zinc ion per subunit.</text>
</comment>
<keyword evidence="14" id="KW-0175">Coiled coil</keyword>
<dbReference type="GO" id="GO:0000049">
    <property type="term" value="F:tRNA binding"/>
    <property type="evidence" value="ECO:0007669"/>
    <property type="project" value="UniProtKB-KW"/>
</dbReference>
<dbReference type="HAMAP" id="MF_00184">
    <property type="entry name" value="Thr_tRNA_synth"/>
    <property type="match status" value="1"/>
</dbReference>
<gene>
    <name evidence="13" type="primary">thrS</name>
    <name evidence="17" type="ORF">A3C58_02495</name>
</gene>
<keyword evidence="10 13" id="KW-0648">Protein biosynthesis</keyword>
<feature type="binding site" evidence="13">
    <location>
        <position position="474"/>
    </location>
    <ligand>
        <name>Zn(2+)</name>
        <dbReference type="ChEBI" id="CHEBI:29105"/>
        <note>catalytic</note>
    </ligand>
</feature>
<dbReference type="InterPro" id="IPR004154">
    <property type="entry name" value="Anticodon-bd"/>
</dbReference>
<name>A0A1G2HXQ8_9BACT</name>
<sequence length="599" mass="69524">MEIEKIRHSLAHLLASAVMEFYPKTKLGIGPTIENGFYYDMEFSENSKSKTLNPKQAKNSKSQNSKQNFTLTREDLQKIESKMKELIKENQEFVGKKVSKIVAKKLFKNQPYKLELIKDIEGKTVGTYQNGSFLDLCKGGHVLNTKEIDPNAFKLTKIAGAYWRGSEKNNMLTRIYGVAFATEKELMDYLKMQEEAEKRDHKVLGQKLDLFVFSDLVGPGLPLWTPRGTLIRNLLDEYVWNLRKSIGYERVEIPHITKKELYETSGHWDKFKDELFRITTREGHEFAMKPMNCPHHAQIYARKQFSYRELPQRYANTTMCYRDEQTGELSGLSRVRAFTQDDAHVFCRFSQVKKELGAIWDNVVEPFYHSFGFKLILRLSLHDPKKPKNYLGGKEQWKQAEQILRELANERKTQFFEAVGEAAFYGPKLDFLATDSLGRQWQVATIQLDMNQPERFDLYCIDEKGQKERIVMIHAAIMGSIERFLSILIEHTAENFPLWLSPVQIAVIPISEKQLDYANKIKEELEKNNVRVELKGENETLGKKIREAEMQRIPYLLIIGDKEIQDNAVSVRERGKGDVGQTPVEIFIEKIKEKIINKD</sequence>
<dbReference type="GO" id="GO:0005524">
    <property type="term" value="F:ATP binding"/>
    <property type="evidence" value="ECO:0007669"/>
    <property type="project" value="UniProtKB-UniRule"/>
</dbReference>
<keyword evidence="5 13" id="KW-0479">Metal-binding</keyword>
<evidence type="ECO:0000256" key="5">
    <source>
        <dbReference type="ARBA" id="ARBA00022723"/>
    </source>
</evidence>
<keyword evidence="4 13" id="KW-0436">Ligase</keyword>
<dbReference type="FunFam" id="3.30.930.10:FF:000002">
    <property type="entry name" value="Threonine--tRNA ligase"/>
    <property type="match status" value="1"/>
</dbReference>
<dbReference type="PANTHER" id="PTHR11451:SF44">
    <property type="entry name" value="THREONINE--TRNA LIGASE, CHLOROPLASTIC_MITOCHONDRIAL 2"/>
    <property type="match status" value="1"/>
</dbReference>
<feature type="binding site" evidence="13">
    <location>
        <position position="293"/>
    </location>
    <ligand>
        <name>Zn(2+)</name>
        <dbReference type="ChEBI" id="CHEBI:29105"/>
        <note>catalytic</note>
    </ligand>
</feature>
<dbReference type="InterPro" id="IPR002320">
    <property type="entry name" value="Thr-tRNA-ligase_IIa"/>
</dbReference>
<evidence type="ECO:0000256" key="14">
    <source>
        <dbReference type="SAM" id="Coils"/>
    </source>
</evidence>
<evidence type="ECO:0000256" key="15">
    <source>
        <dbReference type="SAM" id="MobiDB-lite"/>
    </source>
</evidence>
<dbReference type="InterPro" id="IPR012947">
    <property type="entry name" value="tRNA_SAD"/>
</dbReference>
<reference evidence="17 18" key="1">
    <citation type="journal article" date="2016" name="Nat. Commun.">
        <title>Thousands of microbial genomes shed light on interconnected biogeochemical processes in an aquifer system.</title>
        <authorList>
            <person name="Anantharaman K."/>
            <person name="Brown C.T."/>
            <person name="Hug L.A."/>
            <person name="Sharon I."/>
            <person name="Castelle C.J."/>
            <person name="Probst A.J."/>
            <person name="Thomas B.C."/>
            <person name="Singh A."/>
            <person name="Wilkins M.J."/>
            <person name="Karaoz U."/>
            <person name="Brodie E.L."/>
            <person name="Williams K.H."/>
            <person name="Hubbard S.S."/>
            <person name="Banfield J.F."/>
        </authorList>
    </citation>
    <scope>NUCLEOTIDE SEQUENCE [LARGE SCALE GENOMIC DNA]</scope>
</reference>
<dbReference type="GO" id="GO:0046872">
    <property type="term" value="F:metal ion binding"/>
    <property type="evidence" value="ECO:0007669"/>
    <property type="project" value="UniProtKB-KW"/>
</dbReference>
<dbReference type="PANTHER" id="PTHR11451">
    <property type="entry name" value="THREONINE-TRNA LIGASE"/>
    <property type="match status" value="1"/>
</dbReference>
<dbReference type="PROSITE" id="PS50862">
    <property type="entry name" value="AA_TRNA_LIGASE_II"/>
    <property type="match status" value="1"/>
</dbReference>
<evidence type="ECO:0000313" key="18">
    <source>
        <dbReference type="Proteomes" id="UP000178380"/>
    </source>
</evidence>
<evidence type="ECO:0000256" key="9">
    <source>
        <dbReference type="ARBA" id="ARBA00022884"/>
    </source>
</evidence>
<evidence type="ECO:0000256" key="13">
    <source>
        <dbReference type="HAMAP-Rule" id="MF_00184"/>
    </source>
</evidence>
<organism evidence="17 18">
    <name type="scientific">Candidatus Staskawiczbacteria bacterium RIFCSPHIGHO2_02_FULL_34_10</name>
    <dbReference type="NCBI Taxonomy" id="1802205"/>
    <lineage>
        <taxon>Bacteria</taxon>
        <taxon>Candidatus Staskawicziibacteriota</taxon>
    </lineage>
</organism>
<evidence type="ECO:0000256" key="1">
    <source>
        <dbReference type="ARBA" id="ARBA00008226"/>
    </source>
</evidence>
<feature type="coiled-coil region" evidence="14">
    <location>
        <begin position="69"/>
        <end position="96"/>
    </location>
</feature>
<evidence type="ECO:0000256" key="12">
    <source>
        <dbReference type="ARBA" id="ARBA00049515"/>
    </source>
</evidence>
<feature type="compositionally biased region" description="Low complexity" evidence="15">
    <location>
        <begin position="55"/>
        <end position="68"/>
    </location>
</feature>
<evidence type="ECO:0000256" key="8">
    <source>
        <dbReference type="ARBA" id="ARBA00022840"/>
    </source>
</evidence>
<evidence type="ECO:0000256" key="11">
    <source>
        <dbReference type="ARBA" id="ARBA00023146"/>
    </source>
</evidence>
<dbReference type="AlphaFoldDB" id="A0A1G2HXQ8"/>
<keyword evidence="7 13" id="KW-0862">Zinc</keyword>
<dbReference type="EMBL" id="MHOR01000011">
    <property type="protein sequence ID" value="OGZ67334.1"/>
    <property type="molecule type" value="Genomic_DNA"/>
</dbReference>
<dbReference type="Pfam" id="PF03129">
    <property type="entry name" value="HGTP_anticodon"/>
    <property type="match status" value="1"/>
</dbReference>
<evidence type="ECO:0000256" key="3">
    <source>
        <dbReference type="ARBA" id="ARBA00022555"/>
    </source>
</evidence>
<keyword evidence="3 13" id="KW-0820">tRNA-binding</keyword>
<dbReference type="SUPFAM" id="SSF52954">
    <property type="entry name" value="Class II aaRS ABD-related"/>
    <property type="match status" value="1"/>
</dbReference>
<dbReference type="InterPro" id="IPR047246">
    <property type="entry name" value="ThrRS_anticodon"/>
</dbReference>
<comment type="subunit">
    <text evidence="13">Homodimer.</text>
</comment>
<dbReference type="InterPro" id="IPR045864">
    <property type="entry name" value="aa-tRNA-synth_II/BPL/LPL"/>
</dbReference>
<accession>A0A1G2HXQ8</accession>
<dbReference type="EC" id="6.1.1.3" evidence="13"/>
<dbReference type="GO" id="GO:0005737">
    <property type="term" value="C:cytoplasm"/>
    <property type="evidence" value="ECO:0007669"/>
    <property type="project" value="UniProtKB-SubCell"/>
</dbReference>
<dbReference type="InterPro" id="IPR002314">
    <property type="entry name" value="aa-tRNA-synt_IIb"/>
</dbReference>
<dbReference type="InterPro" id="IPR006195">
    <property type="entry name" value="aa-tRNA-synth_II"/>
</dbReference>
<keyword evidence="8 13" id="KW-0067">ATP-binding</keyword>